<dbReference type="Pfam" id="PF22725">
    <property type="entry name" value="GFO_IDH_MocA_C3"/>
    <property type="match status" value="1"/>
</dbReference>
<dbReference type="InterPro" id="IPR050984">
    <property type="entry name" value="Gfo/Idh/MocA_domain"/>
</dbReference>
<dbReference type="SUPFAM" id="SSF55347">
    <property type="entry name" value="Glyceraldehyde-3-phosphate dehydrogenase-like, C-terminal domain"/>
    <property type="match status" value="1"/>
</dbReference>
<sequence length="327" mass="36154">MNTKFNWGIIGTGGIANAFAKDLSYLKDHRLAAVGSRTIINAQNFASKYSGCVGYASYSELVADPNLDGIYIATPQNFHVEHTILALDAGKPVLCEKPFAINTSEVELMVNTATQNQLTLIEAMWTRFLPHIEIVRKIIESGVLGNIHTLQADHGQRLSDSNNPRLWEPALGGGALLDLGIYVVSFAHLILGVPDKITAKSNFTDKGVDEQTSAIFEYKNGAQAILNTTLRNSTPCRAIVSGVNGWLEIDRTFYNPAAMRVVLHDGTKTEYPNNYKGHGLREQAIEFSRCVRSRLIESPLMPHSESIAVMRSMDEIRRKIGLHYPNE</sequence>
<accession>A0A170QDP6</accession>
<dbReference type="GO" id="GO:0000166">
    <property type="term" value="F:nucleotide binding"/>
    <property type="evidence" value="ECO:0007669"/>
    <property type="project" value="InterPro"/>
</dbReference>
<dbReference type="InterPro" id="IPR000683">
    <property type="entry name" value="Gfo/Idh/MocA-like_OxRdtase_N"/>
</dbReference>
<dbReference type="Gene3D" id="3.30.360.10">
    <property type="entry name" value="Dihydrodipicolinate Reductase, domain 2"/>
    <property type="match status" value="1"/>
</dbReference>
<dbReference type="InterPro" id="IPR036291">
    <property type="entry name" value="NAD(P)-bd_dom_sf"/>
</dbReference>
<organism evidence="5">
    <name type="scientific">hydrothermal vent metagenome</name>
    <dbReference type="NCBI Taxonomy" id="652676"/>
    <lineage>
        <taxon>unclassified sequences</taxon>
        <taxon>metagenomes</taxon>
        <taxon>ecological metagenomes</taxon>
    </lineage>
</organism>
<dbReference type="SUPFAM" id="SSF51735">
    <property type="entry name" value="NAD(P)-binding Rossmann-fold domains"/>
    <property type="match status" value="1"/>
</dbReference>
<comment type="similarity">
    <text evidence="1">Belongs to the Gfo/Idh/MocA family.</text>
</comment>
<evidence type="ECO:0000256" key="2">
    <source>
        <dbReference type="ARBA" id="ARBA00023002"/>
    </source>
</evidence>
<feature type="domain" description="Gfo/Idh/MocA-like oxidoreductase N-terminal" evidence="3">
    <location>
        <begin position="5"/>
        <end position="121"/>
    </location>
</feature>
<proteinExistence type="inferred from homology"/>
<dbReference type="EMBL" id="FAXC01000465">
    <property type="protein sequence ID" value="CUV10677.1"/>
    <property type="molecule type" value="Genomic_DNA"/>
</dbReference>
<evidence type="ECO:0000313" key="5">
    <source>
        <dbReference type="EMBL" id="CUV10677.1"/>
    </source>
</evidence>
<dbReference type="GO" id="GO:0016491">
    <property type="term" value="F:oxidoreductase activity"/>
    <property type="evidence" value="ECO:0007669"/>
    <property type="project" value="UniProtKB-KW"/>
</dbReference>
<reference evidence="5" key="1">
    <citation type="submission" date="2015-10" db="EMBL/GenBank/DDBJ databases">
        <authorList>
            <person name="Gilbert D.G."/>
        </authorList>
    </citation>
    <scope>NUCLEOTIDE SEQUENCE</scope>
</reference>
<evidence type="ECO:0000259" key="4">
    <source>
        <dbReference type="Pfam" id="PF22725"/>
    </source>
</evidence>
<dbReference type="PANTHER" id="PTHR22604">
    <property type="entry name" value="OXIDOREDUCTASES"/>
    <property type="match status" value="1"/>
</dbReference>
<evidence type="ECO:0000256" key="1">
    <source>
        <dbReference type="ARBA" id="ARBA00010928"/>
    </source>
</evidence>
<keyword evidence="2" id="KW-0560">Oxidoreductase</keyword>
<evidence type="ECO:0000259" key="3">
    <source>
        <dbReference type="Pfam" id="PF01408"/>
    </source>
</evidence>
<dbReference type="PANTHER" id="PTHR22604:SF105">
    <property type="entry name" value="TRANS-1,2-DIHYDROBENZENE-1,2-DIOL DEHYDROGENASE"/>
    <property type="match status" value="1"/>
</dbReference>
<gene>
    <name evidence="5" type="ORF">MGWOODY_Mmi1505</name>
</gene>
<dbReference type="AlphaFoldDB" id="A0A170QDP6"/>
<dbReference type="InterPro" id="IPR055170">
    <property type="entry name" value="GFO_IDH_MocA-like_dom"/>
</dbReference>
<feature type="domain" description="GFO/IDH/MocA-like oxidoreductase" evidence="4">
    <location>
        <begin position="135"/>
        <end position="248"/>
    </location>
</feature>
<protein>
    <submittedName>
        <fullName evidence="5">Putative oxidoreductase</fullName>
    </submittedName>
</protein>
<dbReference type="Pfam" id="PF01408">
    <property type="entry name" value="GFO_IDH_MocA"/>
    <property type="match status" value="1"/>
</dbReference>
<dbReference type="Gene3D" id="3.40.50.720">
    <property type="entry name" value="NAD(P)-binding Rossmann-like Domain"/>
    <property type="match status" value="1"/>
</dbReference>
<name>A0A170QDP6_9ZZZZ</name>